<dbReference type="InterPro" id="IPR049804">
    <property type="entry name" value="Choice_anch_L"/>
</dbReference>
<sequence length="670" mass="73149">MLFKRFYLIIGLVFSSASAQYITTDETRTAVELIEDVLINSGCANISNVSASGGFFASGEKSWGYFNATGTSFPFEEGIVLSTGKIVNTQGPNSFISDDGGGMGWTGDNDLNQALGLNNTFNATVLEFDFIPLGNQISFDYIFSSEQYLTNPNPNQCSFTDGFVFLLKEVPSQSNYENLAVIPNTTIPVKVNTVRGTGTICPAANATYFDAFNGTEHPTNFNGQTKVLTAKADIIPGQKYHIKLVIADEGNYRYDSAIFLKGSSFSTGVNLGDDKTFVNQNPVCPSESITLNATTTGVLNYQWFFNDNPIPGETDSTLTLNPPYNVNQNGTYSVELTFSPTCISTSEIDLDFATALTVDQTSYTFCDTDAAQDGITTVTLSDIIPTLFLNLPSNLQMNFYSSPTSTVPLSNSFLLTTPFQQTIYAKISNSSCYNPIAVTLNINTFNAIINDETATICNNISTTLTADSGFQSYTWNTGETTPSINVTTAGTYTVLIENTNGCTKTKTFTVTNSEIATIENIVITGFDENTSAEILVSGNGIYEFSIDGVNYQNSQIFTNLTGLVYTAFVKNGCGIVPKDFYLVQIPKFFTPNGDNINDIWYIKGIRPMTPNARSIVSIFDRYGKLLTLFPAFGNGWDGTYNGQQMFADDYWYVIELGDGRTAKGHFSLLR</sequence>
<keyword evidence="3" id="KW-1185">Reference proteome</keyword>
<dbReference type="RefSeq" id="WP_187656545.1">
    <property type="nucleotide sequence ID" value="NZ_JACSOD020000504.1"/>
</dbReference>
<evidence type="ECO:0000313" key="2">
    <source>
        <dbReference type="EMBL" id="MBM6500485.1"/>
    </source>
</evidence>
<name>A0ABS2D237_9FLAO</name>
<dbReference type="Pfam" id="PF13585">
    <property type="entry name" value="CHU_C"/>
    <property type="match status" value="1"/>
</dbReference>
<protein>
    <submittedName>
        <fullName evidence="2">T9SS type B sorting domain-containing protein</fullName>
    </submittedName>
</protein>
<dbReference type="Proteomes" id="UP000759529">
    <property type="component" value="Unassembled WGS sequence"/>
</dbReference>
<feature type="chain" id="PRO_5045048429" evidence="1">
    <location>
        <begin position="20"/>
        <end position="670"/>
    </location>
</feature>
<dbReference type="InterPro" id="IPR013783">
    <property type="entry name" value="Ig-like_fold"/>
</dbReference>
<organism evidence="2 3">
    <name type="scientific">Flavobacterium macrobrachii</name>
    <dbReference type="NCBI Taxonomy" id="591204"/>
    <lineage>
        <taxon>Bacteria</taxon>
        <taxon>Pseudomonadati</taxon>
        <taxon>Bacteroidota</taxon>
        <taxon>Flavobacteriia</taxon>
        <taxon>Flavobacteriales</taxon>
        <taxon>Flavobacteriaceae</taxon>
        <taxon>Flavobacterium</taxon>
    </lineage>
</organism>
<proteinExistence type="predicted"/>
<dbReference type="NCBIfam" id="TIGR04131">
    <property type="entry name" value="Bac_Flav_CTERM"/>
    <property type="match status" value="1"/>
</dbReference>
<keyword evidence="1" id="KW-0732">Signal</keyword>
<dbReference type="InterPro" id="IPR026341">
    <property type="entry name" value="T9SS_type_B"/>
</dbReference>
<comment type="caution">
    <text evidence="2">The sequence shown here is derived from an EMBL/GenBank/DDBJ whole genome shotgun (WGS) entry which is preliminary data.</text>
</comment>
<dbReference type="NCBIfam" id="NF038133">
    <property type="entry name" value="choice_anch_L"/>
    <property type="match status" value="1"/>
</dbReference>
<dbReference type="Gene3D" id="2.60.40.10">
    <property type="entry name" value="Immunoglobulins"/>
    <property type="match status" value="1"/>
</dbReference>
<gene>
    <name evidence="2" type="ORF">H9X54_014425</name>
</gene>
<reference evidence="2 3" key="1">
    <citation type="submission" date="2021-02" db="EMBL/GenBank/DDBJ databases">
        <authorList>
            <person name="Jung H.S."/>
            <person name="Chun B.H."/>
            <person name="Jeon C.O."/>
        </authorList>
    </citation>
    <scope>NUCLEOTIDE SEQUENCE [LARGE SCALE GENOMIC DNA]</scope>
    <source>
        <strain evidence="2 3">LMG 25203</strain>
    </source>
</reference>
<evidence type="ECO:0000256" key="1">
    <source>
        <dbReference type="SAM" id="SignalP"/>
    </source>
</evidence>
<evidence type="ECO:0000313" key="3">
    <source>
        <dbReference type="Proteomes" id="UP000759529"/>
    </source>
</evidence>
<dbReference type="EMBL" id="JACSOD020000504">
    <property type="protein sequence ID" value="MBM6500485.1"/>
    <property type="molecule type" value="Genomic_DNA"/>
</dbReference>
<feature type="signal peptide" evidence="1">
    <location>
        <begin position="1"/>
        <end position="19"/>
    </location>
</feature>
<accession>A0ABS2D237</accession>